<name>A0A3N0BT48_9SPHI</name>
<dbReference type="EMBL" id="RBEE01000026">
    <property type="protein sequence ID" value="RNL51810.1"/>
    <property type="molecule type" value="Genomic_DNA"/>
</dbReference>
<dbReference type="Proteomes" id="UP000274046">
    <property type="component" value="Unassembled WGS sequence"/>
</dbReference>
<evidence type="ECO:0000313" key="1">
    <source>
        <dbReference type="EMBL" id="RNL51810.1"/>
    </source>
</evidence>
<dbReference type="OrthoDB" id="5684986at2"/>
<organism evidence="1 2">
    <name type="scientific">Pedobacter jejuensis</name>
    <dbReference type="NCBI Taxonomy" id="1268550"/>
    <lineage>
        <taxon>Bacteria</taxon>
        <taxon>Pseudomonadati</taxon>
        <taxon>Bacteroidota</taxon>
        <taxon>Sphingobacteriia</taxon>
        <taxon>Sphingobacteriales</taxon>
        <taxon>Sphingobacteriaceae</taxon>
        <taxon>Pedobacter</taxon>
    </lineage>
</organism>
<dbReference type="RefSeq" id="WP_123206453.1">
    <property type="nucleotide sequence ID" value="NZ_RBEE01000026.1"/>
</dbReference>
<dbReference type="AlphaFoldDB" id="A0A3N0BT48"/>
<protein>
    <submittedName>
        <fullName evidence="1">Uncharacterized protein</fullName>
    </submittedName>
</protein>
<keyword evidence="2" id="KW-1185">Reference proteome</keyword>
<evidence type="ECO:0000313" key="2">
    <source>
        <dbReference type="Proteomes" id="UP000274046"/>
    </source>
</evidence>
<comment type="caution">
    <text evidence="1">The sequence shown here is derived from an EMBL/GenBank/DDBJ whole genome shotgun (WGS) entry which is preliminary data.</text>
</comment>
<gene>
    <name evidence="1" type="ORF">D7004_13775</name>
</gene>
<reference evidence="1 2" key="1">
    <citation type="submission" date="2018-10" db="EMBL/GenBank/DDBJ databases">
        <title>Genome sequencing of Pedobacter jejuensis TNB23.</title>
        <authorList>
            <person name="Cho Y.-J."/>
            <person name="Cho A."/>
            <person name="Kim O.-S."/>
        </authorList>
    </citation>
    <scope>NUCLEOTIDE SEQUENCE [LARGE SCALE GENOMIC DNA]</scope>
    <source>
        <strain evidence="1 2">TNB23</strain>
    </source>
</reference>
<proteinExistence type="predicted"/>
<accession>A0A3N0BT48</accession>
<sequence length="172" mass="19760">MKYILFLVFIFICRFGVQGQPKTMRTGWHSFTIQWIEVDKKSPGKVYIKKIGADEYSVEGEQRDSKTKDYVTIKGTILYQGSVLKFNGKIVTKINFINAGQPCELNGLSIFKASGNRKYWRLQQMLNCDGSTTDYIDIFFSIGRDFADNNFNIKYGIFRVEAFDKPDQDALG</sequence>